<evidence type="ECO:0000256" key="1">
    <source>
        <dbReference type="ARBA" id="ARBA00023242"/>
    </source>
</evidence>
<feature type="region of interest" description="Disordered" evidence="2">
    <location>
        <begin position="756"/>
        <end position="805"/>
    </location>
</feature>
<feature type="compositionally biased region" description="Low complexity" evidence="2">
    <location>
        <begin position="11"/>
        <end position="23"/>
    </location>
</feature>
<dbReference type="PANTHER" id="PTHR46910">
    <property type="entry name" value="TRANSCRIPTION FACTOR PDR1"/>
    <property type="match status" value="1"/>
</dbReference>
<organism evidence="4 5">
    <name type="scientific">Knufia peltigerae</name>
    <dbReference type="NCBI Taxonomy" id="1002370"/>
    <lineage>
        <taxon>Eukaryota</taxon>
        <taxon>Fungi</taxon>
        <taxon>Dikarya</taxon>
        <taxon>Ascomycota</taxon>
        <taxon>Pezizomycotina</taxon>
        <taxon>Eurotiomycetes</taxon>
        <taxon>Chaetothyriomycetidae</taxon>
        <taxon>Chaetothyriales</taxon>
        <taxon>Trichomeriaceae</taxon>
        <taxon>Knufia</taxon>
    </lineage>
</organism>
<dbReference type="InterPro" id="IPR007219">
    <property type="entry name" value="XnlR_reg_dom"/>
</dbReference>
<evidence type="ECO:0000259" key="3">
    <source>
        <dbReference type="SMART" id="SM00906"/>
    </source>
</evidence>
<dbReference type="AlphaFoldDB" id="A0AA38XK04"/>
<dbReference type="Proteomes" id="UP001172681">
    <property type="component" value="Unassembled WGS sequence"/>
</dbReference>
<sequence>MQNQLYSVKDSPSVASSASPMSVQDQSQQPHSVPSFPPHARSGLSPQEPSTMSSFYPSHDLGSASPHDSLSHLGESLRAGGIGSGTPSPAQISAMMMHNPKRAYRQRRKDPSCDACRERKVKVGVAQDLGPRRLLIVRSAMQQRHRAVPNAPVEMSAANSQKTPTVACHRSKRQLMETRQQLDRFRALEQRNDLAAEFHPDIASLVFSDFPNIGKSPRRMLKARSPQDLSNSRNLLYDVGRGLLKPPVTGAQPRAQVPLSKFSDLQGLPSRESAERLFHYYHECVHRHFPVLYWPRFQRNFAIAMENPNTPTVPVDWVATLYGVLACGALATHDVSRVPEAQDYLTRAISTINFWEDDVTSNQGIVAFLASIALSEMNRKSASSIWLGAAIRIAQDLGLHVQGGQWSPIEGEMRKRIWYSFYVWDRLLALELGKPMVINDDECDTEYPQILEEERLVLSDDLHTPFPATLLLASVYVARLMAPLAKMFRSLCITNEALTKFETHLGDCLQLLPPTLQPSATRPLDPCIMAPIIYFQNVRLLLHRHNLSPSSSPEQRAQAIERCVQAARDTATVLSRCMVPHIQPHDWEQRFILSSTTVICTHLWRCMLLLLFRQTFDPFFLILRALSTINDARSINVSAGRYMAFFIQRLIEYYERGGSLEPEHDEELLVFLSADLQSTTHSWVWGNAETGTHLSRRQKHGRPKNLNPEHEHFPANAASTPSWDSFLSEEEQRDWGGWQNIEKLARHLQRLCDSRQQRMHDQHPSPYPHQSGSTEHDLGRTLPPVNTPNTPTGDNRSRMTIANII</sequence>
<feature type="compositionally biased region" description="Basic residues" evidence="2">
    <location>
        <begin position="694"/>
        <end position="703"/>
    </location>
</feature>
<dbReference type="EMBL" id="JAPDRN010000180">
    <property type="protein sequence ID" value="KAJ9614908.1"/>
    <property type="molecule type" value="Genomic_DNA"/>
</dbReference>
<proteinExistence type="predicted"/>
<gene>
    <name evidence="4" type="ORF">H2204_014307</name>
</gene>
<feature type="region of interest" description="Disordered" evidence="2">
    <location>
        <begin position="694"/>
        <end position="721"/>
    </location>
</feature>
<feature type="region of interest" description="Disordered" evidence="2">
    <location>
        <begin position="147"/>
        <end position="170"/>
    </location>
</feature>
<accession>A0AA38XK04</accession>
<dbReference type="CDD" id="cd12148">
    <property type="entry name" value="fungal_TF_MHR"/>
    <property type="match status" value="1"/>
</dbReference>
<dbReference type="GO" id="GO:0008270">
    <property type="term" value="F:zinc ion binding"/>
    <property type="evidence" value="ECO:0007669"/>
    <property type="project" value="InterPro"/>
</dbReference>
<dbReference type="PANTHER" id="PTHR46910:SF1">
    <property type="entry name" value="MISCELLANEOUS ZN(II)2CYS6 TRANSCRIPTION FACTOR (EUROFUNG)-RELATED"/>
    <property type="match status" value="1"/>
</dbReference>
<evidence type="ECO:0000313" key="4">
    <source>
        <dbReference type="EMBL" id="KAJ9614908.1"/>
    </source>
</evidence>
<keyword evidence="5" id="KW-1185">Reference proteome</keyword>
<protein>
    <recommendedName>
        <fullName evidence="3">Xylanolytic transcriptional activator regulatory domain-containing protein</fullName>
    </recommendedName>
</protein>
<dbReference type="InterPro" id="IPR050987">
    <property type="entry name" value="AtrR-like"/>
</dbReference>
<dbReference type="GO" id="GO:0006351">
    <property type="term" value="P:DNA-templated transcription"/>
    <property type="evidence" value="ECO:0007669"/>
    <property type="project" value="InterPro"/>
</dbReference>
<feature type="compositionally biased region" description="Polar residues" evidence="2">
    <location>
        <begin position="44"/>
        <end position="56"/>
    </location>
</feature>
<evidence type="ECO:0000256" key="2">
    <source>
        <dbReference type="SAM" id="MobiDB-lite"/>
    </source>
</evidence>
<dbReference type="GO" id="GO:0003677">
    <property type="term" value="F:DNA binding"/>
    <property type="evidence" value="ECO:0007669"/>
    <property type="project" value="InterPro"/>
</dbReference>
<feature type="compositionally biased region" description="Low complexity" evidence="2">
    <location>
        <begin position="781"/>
        <end position="792"/>
    </location>
</feature>
<feature type="region of interest" description="Disordered" evidence="2">
    <location>
        <begin position="1"/>
        <end position="92"/>
    </location>
</feature>
<dbReference type="GO" id="GO:0003700">
    <property type="term" value="F:DNA-binding transcription factor activity"/>
    <property type="evidence" value="ECO:0007669"/>
    <property type="project" value="InterPro"/>
</dbReference>
<dbReference type="Pfam" id="PF04082">
    <property type="entry name" value="Fungal_trans"/>
    <property type="match status" value="1"/>
</dbReference>
<name>A0AA38XK04_9EURO</name>
<comment type="caution">
    <text evidence="4">The sequence shown here is derived from an EMBL/GenBank/DDBJ whole genome shotgun (WGS) entry which is preliminary data.</text>
</comment>
<keyword evidence="1" id="KW-0539">Nucleus</keyword>
<feature type="domain" description="Xylanolytic transcriptional activator regulatory" evidence="3">
    <location>
        <begin position="383"/>
        <end position="454"/>
    </location>
</feature>
<reference evidence="4" key="1">
    <citation type="submission" date="2022-10" db="EMBL/GenBank/DDBJ databases">
        <title>Culturing micro-colonial fungi from biological soil crusts in the Mojave desert and describing Neophaeococcomyces mojavensis, and introducing the new genera and species Taxawa tesnikishii.</title>
        <authorList>
            <person name="Kurbessoian T."/>
            <person name="Stajich J.E."/>
        </authorList>
    </citation>
    <scope>NUCLEOTIDE SEQUENCE</scope>
    <source>
        <strain evidence="4">TK_35</strain>
    </source>
</reference>
<evidence type="ECO:0000313" key="5">
    <source>
        <dbReference type="Proteomes" id="UP001172681"/>
    </source>
</evidence>
<dbReference type="SMART" id="SM00906">
    <property type="entry name" value="Fungal_trans"/>
    <property type="match status" value="1"/>
</dbReference>